<dbReference type="NCBIfam" id="TIGR00016">
    <property type="entry name" value="ackA"/>
    <property type="match status" value="1"/>
</dbReference>
<dbReference type="InterPro" id="IPR000890">
    <property type="entry name" value="Aliphatic_acid_kin_short-chain"/>
</dbReference>
<dbReference type="Pfam" id="PF00871">
    <property type="entry name" value="Acetate_kinase"/>
    <property type="match status" value="1"/>
</dbReference>
<dbReference type="PANTHER" id="PTHR21060">
    <property type="entry name" value="ACETATE KINASE"/>
    <property type="match status" value="1"/>
</dbReference>
<feature type="site" description="Transition state stabilizer" evidence="6">
    <location>
        <position position="147"/>
    </location>
</feature>
<evidence type="ECO:0000256" key="4">
    <source>
        <dbReference type="ARBA" id="ARBA00022777"/>
    </source>
</evidence>
<dbReference type="PROSITE" id="PS01076">
    <property type="entry name" value="ACETATE_KINASE_2"/>
    <property type="match status" value="1"/>
</dbReference>
<dbReference type="PRINTS" id="PR00471">
    <property type="entry name" value="ACETATEKNASE"/>
</dbReference>
<dbReference type="PROSITE" id="PS01075">
    <property type="entry name" value="ACETATE_KINASE_1"/>
    <property type="match status" value="1"/>
</dbReference>
<accession>A0A1M6AVK6</accession>
<dbReference type="UniPathway" id="UPA00340">
    <property type="reaction ID" value="UER00458"/>
</dbReference>
<keyword evidence="6" id="KW-0963">Cytoplasm</keyword>
<feature type="binding site" evidence="6">
    <location>
        <position position="346"/>
    </location>
    <ligand>
        <name>Mg(2+)</name>
        <dbReference type="ChEBI" id="CHEBI:18420"/>
    </ligand>
</feature>
<evidence type="ECO:0000313" key="8">
    <source>
        <dbReference type="EMBL" id="SHI40263.1"/>
    </source>
</evidence>
<feature type="active site" description="Proton donor/acceptor" evidence="6">
    <location>
        <position position="115"/>
    </location>
</feature>
<feature type="binding site" evidence="6">
    <location>
        <position position="14"/>
    </location>
    <ligand>
        <name>ATP</name>
        <dbReference type="ChEBI" id="CHEBI:30616"/>
    </ligand>
</feature>
<protein>
    <recommendedName>
        <fullName evidence="6">Acetate kinase</fullName>
        <ecNumber evidence="6">2.7.2.1</ecNumber>
    </recommendedName>
    <alternativeName>
        <fullName evidence="6">Acetokinase</fullName>
    </alternativeName>
</protein>
<comment type="subunit">
    <text evidence="6">Homodimer.</text>
</comment>
<dbReference type="Proteomes" id="UP000184452">
    <property type="component" value="Unassembled WGS sequence"/>
</dbReference>
<evidence type="ECO:0000256" key="1">
    <source>
        <dbReference type="ARBA" id="ARBA00008748"/>
    </source>
</evidence>
<dbReference type="GO" id="GO:0005737">
    <property type="term" value="C:cytoplasm"/>
    <property type="evidence" value="ECO:0007669"/>
    <property type="project" value="UniProtKB-SubCell"/>
</dbReference>
<dbReference type="GO" id="GO:0008776">
    <property type="term" value="F:acetate kinase activity"/>
    <property type="evidence" value="ECO:0007669"/>
    <property type="project" value="UniProtKB-UniRule"/>
</dbReference>
<keyword evidence="6" id="KW-0460">Magnesium</keyword>
<feature type="site" description="Transition state stabilizer" evidence="6">
    <location>
        <position position="204"/>
    </location>
</feature>
<evidence type="ECO:0000313" key="9">
    <source>
        <dbReference type="Proteomes" id="UP000184452"/>
    </source>
</evidence>
<organism evidence="8 9">
    <name type="scientific">Nocardiopsis flavescens</name>
    <dbReference type="NCBI Taxonomy" id="758803"/>
    <lineage>
        <taxon>Bacteria</taxon>
        <taxon>Bacillati</taxon>
        <taxon>Actinomycetota</taxon>
        <taxon>Actinomycetes</taxon>
        <taxon>Streptosporangiales</taxon>
        <taxon>Nocardiopsidaceae</taxon>
        <taxon>Nocardiopsis</taxon>
    </lineage>
</organism>
<comment type="function">
    <text evidence="6">Catalyzes the formation of acetyl phosphate from acetate and ATP. Can also catalyze the reverse reaction.</text>
</comment>
<feature type="binding site" evidence="6">
    <location>
        <begin position="171"/>
        <end position="175"/>
    </location>
    <ligand>
        <name>ATP</name>
        <dbReference type="ChEBI" id="CHEBI:30616"/>
    </ligand>
</feature>
<evidence type="ECO:0000256" key="2">
    <source>
        <dbReference type="ARBA" id="ARBA00022679"/>
    </source>
</evidence>
<dbReference type="GO" id="GO:0005524">
    <property type="term" value="F:ATP binding"/>
    <property type="evidence" value="ECO:0007669"/>
    <property type="project" value="UniProtKB-KW"/>
</dbReference>
<dbReference type="AlphaFoldDB" id="A0A1M6AVK6"/>
<dbReference type="SUPFAM" id="SSF53067">
    <property type="entry name" value="Actin-like ATPase domain"/>
    <property type="match status" value="2"/>
</dbReference>
<dbReference type="OrthoDB" id="9802453at2"/>
<keyword evidence="2 6" id="KW-0808">Transferase</keyword>
<dbReference type="PANTHER" id="PTHR21060:SF15">
    <property type="entry name" value="ACETATE KINASE-RELATED"/>
    <property type="match status" value="1"/>
</dbReference>
<feature type="binding site" evidence="6">
    <location>
        <position position="58"/>
    </location>
    <ligand>
        <name>substrate</name>
    </ligand>
</feature>
<dbReference type="EMBL" id="FQZK01000001">
    <property type="protein sequence ID" value="SHI40263.1"/>
    <property type="molecule type" value="Genomic_DNA"/>
</dbReference>
<keyword evidence="6" id="KW-0479">Metal-binding</keyword>
<reference evidence="8 9" key="1">
    <citation type="submission" date="2016-11" db="EMBL/GenBank/DDBJ databases">
        <authorList>
            <person name="Jaros S."/>
            <person name="Januszkiewicz K."/>
            <person name="Wedrychowicz H."/>
        </authorList>
    </citation>
    <scope>NUCLEOTIDE SEQUENCE [LARGE SCALE GENOMIC DNA]</scope>
    <source>
        <strain evidence="8 9">CGMCC 4.5723</strain>
    </source>
</reference>
<keyword evidence="9" id="KW-1185">Reference proteome</keyword>
<evidence type="ECO:0000256" key="6">
    <source>
        <dbReference type="HAMAP-Rule" id="MF_00020"/>
    </source>
</evidence>
<dbReference type="HAMAP" id="MF_00020">
    <property type="entry name" value="Acetate_kinase"/>
    <property type="match status" value="1"/>
</dbReference>
<keyword evidence="4 6" id="KW-0418">Kinase</keyword>
<dbReference type="EC" id="2.7.2.1" evidence="6"/>
<comment type="catalytic activity">
    <reaction evidence="6">
        <text>acetate + ATP = acetyl phosphate + ADP</text>
        <dbReference type="Rhea" id="RHEA:11352"/>
        <dbReference type="ChEBI" id="CHEBI:22191"/>
        <dbReference type="ChEBI" id="CHEBI:30089"/>
        <dbReference type="ChEBI" id="CHEBI:30616"/>
        <dbReference type="ChEBI" id="CHEBI:456216"/>
        <dbReference type="EC" id="2.7.2.1"/>
    </reaction>
</comment>
<dbReference type="STRING" id="758803.SAMN05421803_101122"/>
<dbReference type="RefSeq" id="WP_073375188.1">
    <property type="nucleotide sequence ID" value="NZ_FQZK01000001.1"/>
</dbReference>
<name>A0A1M6AVK6_9ACTN</name>
<keyword evidence="3 6" id="KW-0547">Nucleotide-binding</keyword>
<dbReference type="InterPro" id="IPR023865">
    <property type="entry name" value="Aliphatic_acid_kinase_CS"/>
</dbReference>
<dbReference type="GO" id="GO:0006085">
    <property type="term" value="P:acetyl-CoA biosynthetic process"/>
    <property type="evidence" value="ECO:0007669"/>
    <property type="project" value="UniProtKB-UniRule"/>
</dbReference>
<gene>
    <name evidence="6" type="primary">ackA</name>
    <name evidence="8" type="ORF">SAMN05421803_101122</name>
</gene>
<proteinExistence type="inferred from homology"/>
<sequence>MRVLVVNAGSSTLKLSMLDSDDAELGSETIELVEGGWDPVAVRGFLEGLPSPDVVGHRVVHGGREFTAPVLLDAGVVGRLEALSPLAPLHQPKALAGIGAISEVLPRVAQVACFDTAFHATLGAEAFTYAVPSAWRERFGVRRYGFHGLSHEYVSGVAARRTGGRRIVTAHLGAGASLAAVLDGRCVDTTMGFTPLEGLVMATRSGDVDPGMVLWLQREGGLGADEVAEGLERGGGLTALAGTADMREVLAGVGRGEERAVLAFGVYVHRLRAAVAAMAAALGGLDVLVFTAGVGERSAPVRRAVAEGLGFLGVVVDPVADEGVSGEADVSGAGASVRTLVVPTREDVQIARGARGVVGG</sequence>
<dbReference type="Gene3D" id="3.30.420.40">
    <property type="match status" value="2"/>
</dbReference>
<dbReference type="GO" id="GO:0006083">
    <property type="term" value="P:acetate metabolic process"/>
    <property type="evidence" value="ECO:0007669"/>
    <property type="project" value="TreeGrafter"/>
</dbReference>
<comment type="cofactor">
    <cofactor evidence="6">
        <name>Mg(2+)</name>
        <dbReference type="ChEBI" id="CHEBI:18420"/>
    </cofactor>
    <cofactor evidence="6">
        <name>Mn(2+)</name>
        <dbReference type="ChEBI" id="CHEBI:29035"/>
    </cofactor>
    <text evidence="6">Mg(2+). Can also accept Mn(2+).</text>
</comment>
<dbReference type="InterPro" id="IPR043129">
    <property type="entry name" value="ATPase_NBD"/>
</dbReference>
<keyword evidence="5 6" id="KW-0067">ATP-binding</keyword>
<dbReference type="InterPro" id="IPR004372">
    <property type="entry name" value="Ac/propionate_kinase"/>
</dbReference>
<comment type="similarity">
    <text evidence="1 6 7">Belongs to the acetokinase family.</text>
</comment>
<evidence type="ECO:0000256" key="7">
    <source>
        <dbReference type="RuleBase" id="RU003835"/>
    </source>
</evidence>
<comment type="subcellular location">
    <subcellularLocation>
        <location evidence="6">Cytoplasm</location>
    </subcellularLocation>
</comment>
<comment type="pathway">
    <text evidence="6">Metabolic intermediate biosynthesis; acetyl-CoA biosynthesis; acetyl-CoA from acetate: step 1/2.</text>
</comment>
<feature type="binding site" evidence="6">
    <location>
        <begin position="245"/>
        <end position="247"/>
    </location>
    <ligand>
        <name>ATP</name>
        <dbReference type="ChEBI" id="CHEBI:30616"/>
    </ligand>
</feature>
<evidence type="ECO:0000256" key="3">
    <source>
        <dbReference type="ARBA" id="ARBA00022741"/>
    </source>
</evidence>
<comment type="caution">
    <text evidence="6">Lacks conserved residue(s) required for the propagation of feature annotation.</text>
</comment>
<feature type="binding site" evidence="6">
    <location>
        <position position="7"/>
    </location>
    <ligand>
        <name>Mg(2+)</name>
        <dbReference type="ChEBI" id="CHEBI:18420"/>
    </ligand>
</feature>
<evidence type="ECO:0000256" key="5">
    <source>
        <dbReference type="ARBA" id="ARBA00022840"/>
    </source>
</evidence>
<dbReference type="GO" id="GO:0000287">
    <property type="term" value="F:magnesium ion binding"/>
    <property type="evidence" value="ECO:0007669"/>
    <property type="project" value="UniProtKB-UniRule"/>
</dbReference>
<dbReference type="PIRSF" id="PIRSF000722">
    <property type="entry name" value="Acetate_prop_kin"/>
    <property type="match status" value="1"/>
</dbReference>